<evidence type="ECO:0000313" key="2">
    <source>
        <dbReference type="EMBL" id="KGP91754.1"/>
    </source>
</evidence>
<keyword evidence="1" id="KW-0812">Transmembrane</keyword>
<gene>
    <name evidence="2" type="ORF">N780_15280</name>
</gene>
<organism evidence="2 3">
    <name type="scientific">Pontibacillus chungwhensis BH030062</name>
    <dbReference type="NCBI Taxonomy" id="1385513"/>
    <lineage>
        <taxon>Bacteria</taxon>
        <taxon>Bacillati</taxon>
        <taxon>Bacillota</taxon>
        <taxon>Bacilli</taxon>
        <taxon>Bacillales</taxon>
        <taxon>Bacillaceae</taxon>
        <taxon>Pontibacillus</taxon>
    </lineage>
</organism>
<dbReference type="eggNOG" id="ENOG502ZZMZ">
    <property type="taxonomic scope" value="Bacteria"/>
</dbReference>
<feature type="transmembrane region" description="Helical" evidence="1">
    <location>
        <begin position="15"/>
        <end position="37"/>
    </location>
</feature>
<protein>
    <recommendedName>
        <fullName evidence="4">DUF4386 domain-containing protein</fullName>
    </recommendedName>
</protein>
<dbReference type="AlphaFoldDB" id="A0A0A2UV05"/>
<keyword evidence="3" id="KW-1185">Reference proteome</keyword>
<feature type="transmembrane region" description="Helical" evidence="1">
    <location>
        <begin position="65"/>
        <end position="86"/>
    </location>
</feature>
<dbReference type="Proteomes" id="UP000030153">
    <property type="component" value="Unassembled WGS sequence"/>
</dbReference>
<keyword evidence="1" id="KW-0472">Membrane</keyword>
<evidence type="ECO:0000313" key="3">
    <source>
        <dbReference type="Proteomes" id="UP000030153"/>
    </source>
</evidence>
<evidence type="ECO:0008006" key="4">
    <source>
        <dbReference type="Google" id="ProtNLM"/>
    </source>
</evidence>
<comment type="caution">
    <text evidence="2">The sequence shown here is derived from an EMBL/GenBank/DDBJ whole genome shotgun (WGS) entry which is preliminary data.</text>
</comment>
<dbReference type="Pfam" id="PF14329">
    <property type="entry name" value="DUF4386"/>
    <property type="match status" value="1"/>
</dbReference>
<dbReference type="RefSeq" id="WP_052114927.1">
    <property type="nucleotide sequence ID" value="NZ_AVBG01000004.1"/>
</dbReference>
<name>A0A0A2UV05_9BACI</name>
<reference evidence="2 3" key="1">
    <citation type="submission" date="2013-08" db="EMBL/GenBank/DDBJ databases">
        <title>Genome of Pontibacillus chungwhensis.</title>
        <authorList>
            <person name="Wang Q."/>
            <person name="Wang G."/>
        </authorList>
    </citation>
    <scope>NUCLEOTIDE SEQUENCE [LARGE SCALE GENOMIC DNA]</scope>
    <source>
        <strain evidence="2 3">BH030062</strain>
    </source>
</reference>
<accession>A0A0A2UV05</accession>
<sequence>MNIRMNPYQNMQQHAAVISGVAFILMTVAAMFAQGYVHSSLVIEGDVTTTFKDIQASQSLFRLEMLGWLIIIIADVIVAWGFHMFLKPFHSSYALFR</sequence>
<dbReference type="InterPro" id="IPR025495">
    <property type="entry name" value="DUF4386"/>
</dbReference>
<keyword evidence="1" id="KW-1133">Transmembrane helix</keyword>
<dbReference type="EMBL" id="AVBG01000004">
    <property type="protein sequence ID" value="KGP91754.1"/>
    <property type="molecule type" value="Genomic_DNA"/>
</dbReference>
<evidence type="ECO:0000256" key="1">
    <source>
        <dbReference type="SAM" id="Phobius"/>
    </source>
</evidence>
<proteinExistence type="predicted"/>
<dbReference type="OrthoDB" id="7060422at2"/>